<evidence type="ECO:0000313" key="2">
    <source>
        <dbReference type="EMBL" id="CAC5406468.1"/>
    </source>
</evidence>
<sequence length="182" mass="21170">MYSRKTIQLHGYVEYPLPIAQTKIISGEKYVRILKIMLVDFMKFERNTWVIPNELQMEVENGDGFFSSIVYAYFLQFLCHYHLNNVRQCQDSIHTLQLVIAENYCIEKGKSFQSEAYTILGIALQISGDNGAARQAFMQSVEIYPNHRYNGAARQAFMQSVEIYPNHRYNTSMKRLSLMSSL</sequence>
<protein>
    <submittedName>
        <fullName evidence="2">Uncharacterized protein</fullName>
    </submittedName>
</protein>
<dbReference type="OrthoDB" id="10405406at2759"/>
<dbReference type="Pfam" id="PF13181">
    <property type="entry name" value="TPR_8"/>
    <property type="match status" value="1"/>
</dbReference>
<keyword evidence="1" id="KW-0802">TPR repeat</keyword>
<dbReference type="AlphaFoldDB" id="A0A6J8DCS7"/>
<feature type="repeat" description="TPR" evidence="1">
    <location>
        <begin position="114"/>
        <end position="147"/>
    </location>
</feature>
<evidence type="ECO:0000313" key="3">
    <source>
        <dbReference type="Proteomes" id="UP000507470"/>
    </source>
</evidence>
<evidence type="ECO:0000256" key="1">
    <source>
        <dbReference type="PROSITE-ProRule" id="PRU00339"/>
    </source>
</evidence>
<accession>A0A6J8DCS7</accession>
<dbReference type="InterPro" id="IPR019734">
    <property type="entry name" value="TPR_rpt"/>
</dbReference>
<dbReference type="SUPFAM" id="SSF48452">
    <property type="entry name" value="TPR-like"/>
    <property type="match status" value="1"/>
</dbReference>
<dbReference type="Proteomes" id="UP000507470">
    <property type="component" value="Unassembled WGS sequence"/>
</dbReference>
<proteinExistence type="predicted"/>
<dbReference type="InterPro" id="IPR011990">
    <property type="entry name" value="TPR-like_helical_dom_sf"/>
</dbReference>
<reference evidence="2 3" key="1">
    <citation type="submission" date="2020-06" db="EMBL/GenBank/DDBJ databases">
        <authorList>
            <person name="Li R."/>
            <person name="Bekaert M."/>
        </authorList>
    </citation>
    <scope>NUCLEOTIDE SEQUENCE [LARGE SCALE GENOMIC DNA]</scope>
    <source>
        <strain evidence="3">wild</strain>
    </source>
</reference>
<dbReference type="EMBL" id="CACVKT020007229">
    <property type="protein sequence ID" value="CAC5406468.1"/>
    <property type="molecule type" value="Genomic_DNA"/>
</dbReference>
<gene>
    <name evidence="2" type="ORF">MCOR_40040</name>
</gene>
<dbReference type="Gene3D" id="1.25.40.10">
    <property type="entry name" value="Tetratricopeptide repeat domain"/>
    <property type="match status" value="1"/>
</dbReference>
<name>A0A6J8DCS7_MYTCO</name>
<organism evidence="2 3">
    <name type="scientific">Mytilus coruscus</name>
    <name type="common">Sea mussel</name>
    <dbReference type="NCBI Taxonomy" id="42192"/>
    <lineage>
        <taxon>Eukaryota</taxon>
        <taxon>Metazoa</taxon>
        <taxon>Spiralia</taxon>
        <taxon>Lophotrochozoa</taxon>
        <taxon>Mollusca</taxon>
        <taxon>Bivalvia</taxon>
        <taxon>Autobranchia</taxon>
        <taxon>Pteriomorphia</taxon>
        <taxon>Mytilida</taxon>
        <taxon>Mytiloidea</taxon>
        <taxon>Mytilidae</taxon>
        <taxon>Mytilinae</taxon>
        <taxon>Mytilus</taxon>
    </lineage>
</organism>
<dbReference type="PROSITE" id="PS50005">
    <property type="entry name" value="TPR"/>
    <property type="match status" value="1"/>
</dbReference>
<keyword evidence="3" id="KW-1185">Reference proteome</keyword>